<comment type="caution">
    <text evidence="1">The sequence shown here is derived from an EMBL/GenBank/DDBJ whole genome shotgun (WGS) entry which is preliminary data.</text>
</comment>
<dbReference type="OrthoDB" id="2945238at2759"/>
<evidence type="ECO:0000313" key="2">
    <source>
        <dbReference type="Proteomes" id="UP000717328"/>
    </source>
</evidence>
<organism evidence="1 2">
    <name type="scientific">Sphagnurus paluster</name>
    <dbReference type="NCBI Taxonomy" id="117069"/>
    <lineage>
        <taxon>Eukaryota</taxon>
        <taxon>Fungi</taxon>
        <taxon>Dikarya</taxon>
        <taxon>Basidiomycota</taxon>
        <taxon>Agaricomycotina</taxon>
        <taxon>Agaricomycetes</taxon>
        <taxon>Agaricomycetidae</taxon>
        <taxon>Agaricales</taxon>
        <taxon>Tricholomatineae</taxon>
        <taxon>Lyophyllaceae</taxon>
        <taxon>Sphagnurus</taxon>
    </lineage>
</organism>
<protein>
    <submittedName>
        <fullName evidence="1">Uncharacterized protein</fullName>
    </submittedName>
</protein>
<reference evidence="1" key="1">
    <citation type="submission" date="2021-02" db="EMBL/GenBank/DDBJ databases">
        <authorList>
            <person name="Nieuwenhuis M."/>
            <person name="Van De Peppel L.J.J."/>
        </authorList>
    </citation>
    <scope>NUCLEOTIDE SEQUENCE</scope>
    <source>
        <strain evidence="1">D49</strain>
    </source>
</reference>
<name>A0A9P7KJY1_9AGAR</name>
<gene>
    <name evidence="1" type="ORF">H0H81_009587</name>
</gene>
<dbReference type="AlphaFoldDB" id="A0A9P7KJY1"/>
<dbReference type="EMBL" id="JABCKI010000284">
    <property type="protein sequence ID" value="KAG5651180.1"/>
    <property type="molecule type" value="Genomic_DNA"/>
</dbReference>
<accession>A0A9P7KJY1</accession>
<dbReference type="Proteomes" id="UP000717328">
    <property type="component" value="Unassembled WGS sequence"/>
</dbReference>
<evidence type="ECO:0000313" key="1">
    <source>
        <dbReference type="EMBL" id="KAG5651180.1"/>
    </source>
</evidence>
<sequence>MDKLAHAGNSGDQDIIHTVKDIIENIRTKVKTNIHEQGKRVMEVELYLRWLEGFDFVLRGIEAALDAKVPGTRRRVAGLGRLSFSLLYHLIDGYIDEVNAYQDGWSFRHPVGPVEPDPLVMTLAEECYDSTTDGRSEVAIRAAEQFFERYDQVMLVALRRYKSECNKKLMASAIERKEESLSKACCLLSEQTGYGGTEDMGFNLLMKTRGAMSEWKNEGMAST</sequence>
<keyword evidence="2" id="KW-1185">Reference proteome</keyword>
<proteinExistence type="predicted"/>
<reference evidence="1" key="2">
    <citation type="submission" date="2021-10" db="EMBL/GenBank/DDBJ databases">
        <title>Phylogenomics reveals ancestral predisposition of the termite-cultivated fungus Termitomyces towards a domesticated lifestyle.</title>
        <authorList>
            <person name="Auxier B."/>
            <person name="Grum-Grzhimaylo A."/>
            <person name="Cardenas M.E."/>
            <person name="Lodge J.D."/>
            <person name="Laessoe T."/>
            <person name="Pedersen O."/>
            <person name="Smith M.E."/>
            <person name="Kuyper T.W."/>
            <person name="Franco-Molano E.A."/>
            <person name="Baroni T.J."/>
            <person name="Aanen D.K."/>
        </authorList>
    </citation>
    <scope>NUCLEOTIDE SEQUENCE</scope>
    <source>
        <strain evidence="1">D49</strain>
    </source>
</reference>